<accession>A0A3M7T1X9</accession>
<protein>
    <submittedName>
        <fullName evidence="1">Uncharacterized protein</fullName>
    </submittedName>
</protein>
<comment type="caution">
    <text evidence="1">The sequence shown here is derived from an EMBL/GenBank/DDBJ whole genome shotgun (WGS) entry which is preliminary data.</text>
</comment>
<dbReference type="Proteomes" id="UP000276133">
    <property type="component" value="Unassembled WGS sequence"/>
</dbReference>
<evidence type="ECO:0000313" key="1">
    <source>
        <dbReference type="EMBL" id="RNA41945.1"/>
    </source>
</evidence>
<gene>
    <name evidence="1" type="ORF">BpHYR1_047421</name>
</gene>
<keyword evidence="2" id="KW-1185">Reference proteome</keyword>
<organism evidence="1 2">
    <name type="scientific">Brachionus plicatilis</name>
    <name type="common">Marine rotifer</name>
    <name type="synonym">Brachionus muelleri</name>
    <dbReference type="NCBI Taxonomy" id="10195"/>
    <lineage>
        <taxon>Eukaryota</taxon>
        <taxon>Metazoa</taxon>
        <taxon>Spiralia</taxon>
        <taxon>Gnathifera</taxon>
        <taxon>Rotifera</taxon>
        <taxon>Eurotatoria</taxon>
        <taxon>Monogononta</taxon>
        <taxon>Pseudotrocha</taxon>
        <taxon>Ploima</taxon>
        <taxon>Brachionidae</taxon>
        <taxon>Brachionus</taxon>
    </lineage>
</organism>
<dbReference type="AlphaFoldDB" id="A0A3M7T1X9"/>
<reference evidence="1 2" key="1">
    <citation type="journal article" date="2018" name="Sci. Rep.">
        <title>Genomic signatures of local adaptation to the degree of environmental predictability in rotifers.</title>
        <authorList>
            <person name="Franch-Gras L."/>
            <person name="Hahn C."/>
            <person name="Garcia-Roger E.M."/>
            <person name="Carmona M.J."/>
            <person name="Serra M."/>
            <person name="Gomez A."/>
        </authorList>
    </citation>
    <scope>NUCLEOTIDE SEQUENCE [LARGE SCALE GENOMIC DNA]</scope>
    <source>
        <strain evidence="1">HYR1</strain>
    </source>
</reference>
<name>A0A3M7T1X9_BRAPC</name>
<dbReference type="EMBL" id="REGN01000432">
    <property type="protein sequence ID" value="RNA41945.1"/>
    <property type="molecule type" value="Genomic_DNA"/>
</dbReference>
<sequence length="138" mass="16087">MNAFDSFYLSIIQFAGAGCNACPSALRHKFVLNVLKIRKKLCLLIVISKVRGLKHRTPQRNKNSILFLPYFTKIYLKYRNIQLTSNLIENLLQDILFQYKLTTILRSANIKSSLVQFVSEFTIPKKFWFDLIILSIKN</sequence>
<proteinExistence type="predicted"/>
<evidence type="ECO:0000313" key="2">
    <source>
        <dbReference type="Proteomes" id="UP000276133"/>
    </source>
</evidence>